<dbReference type="KEGG" id="dpx:DAPPUDRAFT_260203"/>
<dbReference type="InParanoid" id="E9HIQ1"/>
<organism evidence="2 3">
    <name type="scientific">Daphnia pulex</name>
    <name type="common">Water flea</name>
    <dbReference type="NCBI Taxonomy" id="6669"/>
    <lineage>
        <taxon>Eukaryota</taxon>
        <taxon>Metazoa</taxon>
        <taxon>Ecdysozoa</taxon>
        <taxon>Arthropoda</taxon>
        <taxon>Crustacea</taxon>
        <taxon>Branchiopoda</taxon>
        <taxon>Diplostraca</taxon>
        <taxon>Cladocera</taxon>
        <taxon>Anomopoda</taxon>
        <taxon>Daphniidae</taxon>
        <taxon>Daphnia</taxon>
    </lineage>
</organism>
<accession>E9HIQ1</accession>
<evidence type="ECO:0000313" key="3">
    <source>
        <dbReference type="Proteomes" id="UP000000305"/>
    </source>
</evidence>
<feature type="compositionally biased region" description="Polar residues" evidence="1">
    <location>
        <begin position="1"/>
        <end position="19"/>
    </location>
</feature>
<dbReference type="EMBL" id="GL732656">
    <property type="protein sequence ID" value="EFX68400.1"/>
    <property type="molecule type" value="Genomic_DNA"/>
</dbReference>
<gene>
    <name evidence="2" type="ORF">DAPPUDRAFT_260203</name>
</gene>
<dbReference type="AlphaFoldDB" id="E9HIQ1"/>
<sequence>MQQQQQKIPGVNCNHSGGSTADPKRLARHSQTVRLSEEKTIKIAKNVAASEMHKMLTQAEYYPS</sequence>
<keyword evidence="3" id="KW-1185">Reference proteome</keyword>
<reference evidence="2 3" key="1">
    <citation type="journal article" date="2011" name="Science">
        <title>The ecoresponsive genome of Daphnia pulex.</title>
        <authorList>
            <person name="Colbourne J.K."/>
            <person name="Pfrender M.E."/>
            <person name="Gilbert D."/>
            <person name="Thomas W.K."/>
            <person name="Tucker A."/>
            <person name="Oakley T.H."/>
            <person name="Tokishita S."/>
            <person name="Aerts A."/>
            <person name="Arnold G.J."/>
            <person name="Basu M.K."/>
            <person name="Bauer D.J."/>
            <person name="Caceres C.E."/>
            <person name="Carmel L."/>
            <person name="Casola C."/>
            <person name="Choi J.H."/>
            <person name="Detter J.C."/>
            <person name="Dong Q."/>
            <person name="Dusheyko S."/>
            <person name="Eads B.D."/>
            <person name="Frohlich T."/>
            <person name="Geiler-Samerotte K.A."/>
            <person name="Gerlach D."/>
            <person name="Hatcher P."/>
            <person name="Jogdeo S."/>
            <person name="Krijgsveld J."/>
            <person name="Kriventseva E.V."/>
            <person name="Kultz D."/>
            <person name="Laforsch C."/>
            <person name="Lindquist E."/>
            <person name="Lopez J."/>
            <person name="Manak J.R."/>
            <person name="Muller J."/>
            <person name="Pangilinan J."/>
            <person name="Patwardhan R.P."/>
            <person name="Pitluck S."/>
            <person name="Pritham E.J."/>
            <person name="Rechtsteiner A."/>
            <person name="Rho M."/>
            <person name="Rogozin I.B."/>
            <person name="Sakarya O."/>
            <person name="Salamov A."/>
            <person name="Schaack S."/>
            <person name="Shapiro H."/>
            <person name="Shiga Y."/>
            <person name="Skalitzky C."/>
            <person name="Smith Z."/>
            <person name="Souvorov A."/>
            <person name="Sung W."/>
            <person name="Tang Z."/>
            <person name="Tsuchiya D."/>
            <person name="Tu H."/>
            <person name="Vos H."/>
            <person name="Wang M."/>
            <person name="Wolf Y.I."/>
            <person name="Yamagata H."/>
            <person name="Yamada T."/>
            <person name="Ye Y."/>
            <person name="Shaw J.R."/>
            <person name="Andrews J."/>
            <person name="Crease T.J."/>
            <person name="Tang H."/>
            <person name="Lucas S.M."/>
            <person name="Robertson H.M."/>
            <person name="Bork P."/>
            <person name="Koonin E.V."/>
            <person name="Zdobnov E.M."/>
            <person name="Grigoriev I.V."/>
            <person name="Lynch M."/>
            <person name="Boore J.L."/>
        </authorList>
    </citation>
    <scope>NUCLEOTIDE SEQUENCE [LARGE SCALE GENOMIC DNA]</scope>
</reference>
<evidence type="ECO:0000313" key="2">
    <source>
        <dbReference type="EMBL" id="EFX68400.1"/>
    </source>
</evidence>
<evidence type="ECO:0000256" key="1">
    <source>
        <dbReference type="SAM" id="MobiDB-lite"/>
    </source>
</evidence>
<name>E9HIQ1_DAPPU</name>
<protein>
    <submittedName>
        <fullName evidence="2">Uncharacterized protein</fullName>
    </submittedName>
</protein>
<dbReference type="Proteomes" id="UP000000305">
    <property type="component" value="Unassembled WGS sequence"/>
</dbReference>
<feature type="region of interest" description="Disordered" evidence="1">
    <location>
        <begin position="1"/>
        <end position="33"/>
    </location>
</feature>
<proteinExistence type="predicted"/>
<dbReference type="HOGENOM" id="CLU_2869820_0_0_1"/>